<reference evidence="1 2" key="1">
    <citation type="submission" date="2021-06" db="EMBL/GenBank/DDBJ databases">
        <title>Complete genome sequence of the secondary alcohol utilizing methanogen Methanospirillum hungatei strain GP1.</title>
        <authorList>
            <person name="Day L.A."/>
            <person name="Costa K.C."/>
        </authorList>
    </citation>
    <scope>NUCLEOTIDE SEQUENCE [LARGE SCALE GENOMIC DNA]</scope>
    <source>
        <strain evidence="1 2">GP1</strain>
    </source>
</reference>
<accession>A0A8F5VNQ3</accession>
<evidence type="ECO:0000313" key="1">
    <source>
        <dbReference type="EMBL" id="QXO94650.1"/>
    </source>
</evidence>
<protein>
    <submittedName>
        <fullName evidence="1">AbrB/MazE/SpoVT family DNA-binding domain-containing protein</fullName>
    </submittedName>
</protein>
<dbReference type="Proteomes" id="UP000694228">
    <property type="component" value="Chromosome"/>
</dbReference>
<name>A0A8F5VNQ3_METHU</name>
<gene>
    <name evidence="1" type="ORF">KSK55_15280</name>
</gene>
<organism evidence="1 2">
    <name type="scientific">Methanospirillum hungatei</name>
    <dbReference type="NCBI Taxonomy" id="2203"/>
    <lineage>
        <taxon>Archaea</taxon>
        <taxon>Methanobacteriati</taxon>
        <taxon>Methanobacteriota</taxon>
        <taxon>Stenosarchaea group</taxon>
        <taxon>Methanomicrobia</taxon>
        <taxon>Methanomicrobiales</taxon>
        <taxon>Methanospirillaceae</taxon>
        <taxon>Methanospirillum</taxon>
    </lineage>
</organism>
<dbReference type="AlphaFoldDB" id="A0A8F5VNQ3"/>
<keyword evidence="1" id="KW-0238">DNA-binding</keyword>
<dbReference type="GO" id="GO:0003677">
    <property type="term" value="F:DNA binding"/>
    <property type="evidence" value="ECO:0007669"/>
    <property type="project" value="UniProtKB-KW"/>
</dbReference>
<dbReference type="EMBL" id="CP077107">
    <property type="protein sequence ID" value="QXO94650.1"/>
    <property type="molecule type" value="Genomic_DNA"/>
</dbReference>
<sequence>MNFFNTFSWRKGSGCYPKKNRDQFNLKPGVHLEFSIDDGKIVISPHYSESFLEDFCSIVKDKLKKPIKFKDIIEKENVERINYDLS</sequence>
<evidence type="ECO:0000313" key="2">
    <source>
        <dbReference type="Proteomes" id="UP000694228"/>
    </source>
</evidence>
<proteinExistence type="predicted"/>